<dbReference type="AlphaFoldDB" id="A0AA46PG99"/>
<dbReference type="RefSeq" id="WP_065923013.1">
    <property type="nucleotide sequence ID" value="NZ_CP106982.1"/>
</dbReference>
<dbReference type="EMBL" id="CP106982">
    <property type="protein sequence ID" value="UYF93534.1"/>
    <property type="molecule type" value="Genomic_DNA"/>
</dbReference>
<accession>A0AA46PG99</accession>
<dbReference type="GeneID" id="83623621"/>
<name>A0AA46PG99_9NOCA</name>
<reference evidence="1" key="1">
    <citation type="submission" date="2022-09" db="EMBL/GenBank/DDBJ databases">
        <title>The genome sequence of Rhodococcus aetherivorans N1.</title>
        <authorList>
            <person name="Jiang W."/>
        </authorList>
    </citation>
    <scope>NUCLEOTIDE SEQUENCE</scope>
    <source>
        <strain evidence="1">N1</strain>
    </source>
</reference>
<dbReference type="NCBIfam" id="TIGR04042">
    <property type="entry name" value="MSMEG_0570_fam"/>
    <property type="match status" value="1"/>
</dbReference>
<protein>
    <submittedName>
        <fullName evidence="1">MSMEG_0570 family nitrogen starvation response protein</fullName>
    </submittedName>
</protein>
<sequence length="114" mass="12237">MPEMTCTVRWPDGRAGEYYSPSLVMHDHLTAGAEYAVRDFVDRTRLALTEASERVRVKFGMYCTSAAATLAEIEAAAGRYEPDAVVRVLALDPPTVDAAPGGAGAAHRPEGTVR</sequence>
<evidence type="ECO:0000313" key="1">
    <source>
        <dbReference type="EMBL" id="UYF93534.1"/>
    </source>
</evidence>
<proteinExistence type="predicted"/>
<dbReference type="Proteomes" id="UP001163947">
    <property type="component" value="Chromosome"/>
</dbReference>
<dbReference type="InterPro" id="IPR023846">
    <property type="entry name" value="CHP04042_MSMEG0570"/>
</dbReference>
<evidence type="ECO:0000313" key="2">
    <source>
        <dbReference type="Proteomes" id="UP001163947"/>
    </source>
</evidence>
<organism evidence="1 2">
    <name type="scientific">Rhodococcus aetherivorans</name>
    <dbReference type="NCBI Taxonomy" id="191292"/>
    <lineage>
        <taxon>Bacteria</taxon>
        <taxon>Bacillati</taxon>
        <taxon>Actinomycetota</taxon>
        <taxon>Actinomycetes</taxon>
        <taxon>Mycobacteriales</taxon>
        <taxon>Nocardiaceae</taxon>
        <taxon>Rhodococcus</taxon>
    </lineage>
</organism>
<gene>
    <name evidence="1" type="ORF">OCS65_24375</name>
</gene>